<evidence type="ECO:0000313" key="1">
    <source>
        <dbReference type="EMBL" id="QBH14869.1"/>
    </source>
</evidence>
<evidence type="ECO:0000313" key="3">
    <source>
        <dbReference type="Proteomes" id="UP000248798"/>
    </source>
</evidence>
<keyword evidence="4" id="KW-1185">Reference proteome</keyword>
<dbReference type="PANTHER" id="PTHR39327:SF1">
    <property type="entry name" value="BLR5470 PROTEIN"/>
    <property type="match status" value="1"/>
</dbReference>
<gene>
    <name evidence="2" type="ORF">DO021_14235</name>
    <name evidence="1" type="ORF">EYB58_19260</name>
</gene>
<dbReference type="RefSeq" id="WP_111957825.1">
    <property type="nucleotide sequence ID" value="NZ_CP036313.1"/>
</dbReference>
<organism evidence="2 3">
    <name type="scientific">Desulfobacter hydrogenophilus</name>
    <dbReference type="NCBI Taxonomy" id="2291"/>
    <lineage>
        <taxon>Bacteria</taxon>
        <taxon>Pseudomonadati</taxon>
        <taxon>Thermodesulfobacteriota</taxon>
        <taxon>Desulfobacteria</taxon>
        <taxon>Desulfobacterales</taxon>
        <taxon>Desulfobacteraceae</taxon>
        <taxon>Desulfobacter</taxon>
    </lineage>
</organism>
<reference evidence="1 4" key="2">
    <citation type="submission" date="2019-02" db="EMBL/GenBank/DDBJ databases">
        <title>Complete genome sequence of Desulfobacter hydrogenophilus AcRS1.</title>
        <authorList>
            <person name="Marietou A."/>
            <person name="Lund M.B."/>
            <person name="Marshall I.P.G."/>
            <person name="Schreiber L."/>
            <person name="Jorgensen B."/>
        </authorList>
    </citation>
    <scope>NUCLEOTIDE SEQUENCE [LARGE SCALE GENOMIC DNA]</scope>
    <source>
        <strain evidence="1 4">AcRS1</strain>
    </source>
</reference>
<evidence type="ECO:0000313" key="4">
    <source>
        <dbReference type="Proteomes" id="UP000293902"/>
    </source>
</evidence>
<dbReference type="OrthoDB" id="5401788at2"/>
<protein>
    <submittedName>
        <fullName evidence="2">Transglutaminase</fullName>
    </submittedName>
</protein>
<proteinExistence type="predicted"/>
<dbReference type="Proteomes" id="UP000248798">
    <property type="component" value="Unassembled WGS sequence"/>
</dbReference>
<dbReference type="EMBL" id="QLNI01000028">
    <property type="protein sequence ID" value="RAM01377.1"/>
    <property type="molecule type" value="Genomic_DNA"/>
</dbReference>
<name>A0A328FEB8_9BACT</name>
<dbReference type="Proteomes" id="UP000293902">
    <property type="component" value="Chromosome"/>
</dbReference>
<evidence type="ECO:0000313" key="2">
    <source>
        <dbReference type="EMBL" id="RAM01377.1"/>
    </source>
</evidence>
<sequence>MSEIKHIWIVLTVLVVTALFAETTTRFFVPGKLLNAYKKKYGGQAVRRLDSLLAMMEKQSGLPEEQIVINVNNFYNQLEYRSDQKTWNKSDYWASRLEFLGRGQGDCEDFAVAKFLTMMQLGVPGEKIFLTYVRARGFPEPAHLVATYYKNLGTVPFVLDNYIKKILPATQRPDLVPVYSFTARDLYIQKQHGLGKRVSRGLLKNQLKLKAIDLEIQEIKH</sequence>
<dbReference type="Pfam" id="PF06035">
    <property type="entry name" value="Peptidase_C93"/>
    <property type="match status" value="1"/>
</dbReference>
<reference evidence="2 3" key="1">
    <citation type="submission" date="2018-06" db="EMBL/GenBank/DDBJ databases">
        <title>Complete Genome Sequence of Desulfobacter hydrogenophilus (DSM3380).</title>
        <authorList>
            <person name="Marietou A."/>
            <person name="Schreiber L."/>
            <person name="Marshall I."/>
            <person name="Jorgensen B."/>
        </authorList>
    </citation>
    <scope>NUCLEOTIDE SEQUENCE [LARGE SCALE GENOMIC DNA]</scope>
    <source>
        <strain evidence="2 3">DSM 3380</strain>
    </source>
</reference>
<dbReference type="InterPro" id="IPR010319">
    <property type="entry name" value="Transglutaminase-like_Cys_pept"/>
</dbReference>
<accession>A0A328FEB8</accession>
<dbReference type="AlphaFoldDB" id="A0A328FEB8"/>
<dbReference type="EMBL" id="CP036313">
    <property type="protein sequence ID" value="QBH14869.1"/>
    <property type="molecule type" value="Genomic_DNA"/>
</dbReference>
<dbReference type="Gene3D" id="3.10.620.30">
    <property type="match status" value="1"/>
</dbReference>
<dbReference type="PANTHER" id="PTHR39327">
    <property type="match status" value="1"/>
</dbReference>